<dbReference type="GO" id="GO:0030973">
    <property type="term" value="F:molybdate ion binding"/>
    <property type="evidence" value="ECO:0007669"/>
    <property type="project" value="TreeGrafter"/>
</dbReference>
<feature type="binding site" evidence="4">
    <location>
        <position position="180"/>
    </location>
    <ligand>
        <name>molybdate</name>
        <dbReference type="ChEBI" id="CHEBI:36264"/>
    </ligand>
</feature>
<sequence length="244" mass="24658">MLRLIAVAAGVVVLAGCAAPQTSTVTVLAAASLTDALDEASAAYRAEHPDVEIVVGYGGSSALAEQIVSGAPADVFFAANEATMQTVVDASLAVDPEVLLTNTLELVVPAGNPGEVRGLADLADPQLVVALCDPSVPCGAAAVQLLDLAGVTASVDTYEDDVRAALTKVALGEVDAALVYRTDVAAAGDAVEGIEIPEAASVVNRYPVALLADAADPAAAQEFLDFLRSAEGREVFERAGFVAP</sequence>
<dbReference type="Gene3D" id="3.40.190.10">
    <property type="entry name" value="Periplasmic binding protein-like II"/>
    <property type="match status" value="2"/>
</dbReference>
<accession>A0A8J3M170</accession>
<dbReference type="SUPFAM" id="SSF53850">
    <property type="entry name" value="Periplasmic binding protein-like II"/>
    <property type="match status" value="1"/>
</dbReference>
<dbReference type="GO" id="GO:0015689">
    <property type="term" value="P:molybdate ion transport"/>
    <property type="evidence" value="ECO:0007669"/>
    <property type="project" value="InterPro"/>
</dbReference>
<keyword evidence="3 5" id="KW-0732">Signal</keyword>
<keyword evidence="4" id="KW-0500">Molybdenum</keyword>
<feature type="chain" id="PRO_5038622261" evidence="5">
    <location>
        <begin position="19"/>
        <end position="244"/>
    </location>
</feature>
<organism evidence="6 7">
    <name type="scientific">Pseudolysinimonas yzui</name>
    <dbReference type="NCBI Taxonomy" id="2708254"/>
    <lineage>
        <taxon>Bacteria</taxon>
        <taxon>Bacillati</taxon>
        <taxon>Actinomycetota</taxon>
        <taxon>Actinomycetes</taxon>
        <taxon>Micrococcales</taxon>
        <taxon>Microbacteriaceae</taxon>
        <taxon>Pseudolysinimonas</taxon>
    </lineage>
</organism>
<name>A0A8J3M170_9MICO</name>
<feature type="signal peptide" evidence="5">
    <location>
        <begin position="1"/>
        <end position="18"/>
    </location>
</feature>
<dbReference type="InterPro" id="IPR005950">
    <property type="entry name" value="ModA"/>
</dbReference>
<feature type="binding site" evidence="4">
    <location>
        <position position="32"/>
    </location>
    <ligand>
        <name>molybdate</name>
        <dbReference type="ChEBI" id="CHEBI:36264"/>
    </ligand>
</feature>
<dbReference type="PANTHER" id="PTHR30632">
    <property type="entry name" value="MOLYBDATE-BINDING PERIPLASMIC PROTEIN"/>
    <property type="match status" value="1"/>
</dbReference>
<evidence type="ECO:0000256" key="2">
    <source>
        <dbReference type="ARBA" id="ARBA00022723"/>
    </source>
</evidence>
<dbReference type="PROSITE" id="PS51257">
    <property type="entry name" value="PROKAR_LIPOPROTEIN"/>
    <property type="match status" value="1"/>
</dbReference>
<dbReference type="PANTHER" id="PTHR30632:SF0">
    <property type="entry name" value="SULFATE-BINDING PROTEIN"/>
    <property type="match status" value="1"/>
</dbReference>
<protein>
    <submittedName>
        <fullName evidence="6">Molybdate-binding protein</fullName>
    </submittedName>
</protein>
<reference evidence="6" key="2">
    <citation type="submission" date="2020-09" db="EMBL/GenBank/DDBJ databases">
        <authorList>
            <person name="Sun Q."/>
            <person name="Zhou Y."/>
        </authorList>
    </citation>
    <scope>NUCLEOTIDE SEQUENCE</scope>
    <source>
        <strain evidence="6">CGMCC 1.16548</strain>
    </source>
</reference>
<keyword evidence="7" id="KW-1185">Reference proteome</keyword>
<proteinExistence type="inferred from homology"/>
<dbReference type="NCBIfam" id="TIGR01256">
    <property type="entry name" value="modA"/>
    <property type="match status" value="1"/>
</dbReference>
<comment type="similarity">
    <text evidence="1">Belongs to the bacterial solute-binding protein ModA family.</text>
</comment>
<dbReference type="RefSeq" id="WP_229841975.1">
    <property type="nucleotide sequence ID" value="NZ_BNAI01000002.1"/>
</dbReference>
<dbReference type="InterPro" id="IPR050682">
    <property type="entry name" value="ModA/WtpA"/>
</dbReference>
<evidence type="ECO:0000256" key="1">
    <source>
        <dbReference type="ARBA" id="ARBA00009175"/>
    </source>
</evidence>
<evidence type="ECO:0000256" key="3">
    <source>
        <dbReference type="ARBA" id="ARBA00022729"/>
    </source>
</evidence>
<dbReference type="EMBL" id="BNAI01000002">
    <property type="protein sequence ID" value="GHF16323.1"/>
    <property type="molecule type" value="Genomic_DNA"/>
</dbReference>
<dbReference type="Pfam" id="PF13531">
    <property type="entry name" value="SBP_bac_11"/>
    <property type="match status" value="1"/>
</dbReference>
<dbReference type="Proteomes" id="UP000617531">
    <property type="component" value="Unassembled WGS sequence"/>
</dbReference>
<feature type="binding site" evidence="4">
    <location>
        <position position="60"/>
    </location>
    <ligand>
        <name>molybdate</name>
        <dbReference type="ChEBI" id="CHEBI:36264"/>
    </ligand>
</feature>
<feature type="binding site" evidence="4">
    <location>
        <position position="162"/>
    </location>
    <ligand>
        <name>molybdate</name>
        <dbReference type="ChEBI" id="CHEBI:36264"/>
    </ligand>
</feature>
<reference evidence="6" key="1">
    <citation type="journal article" date="2014" name="Int. J. Syst. Evol. Microbiol.">
        <title>Complete genome sequence of Corynebacterium casei LMG S-19264T (=DSM 44701T), isolated from a smear-ripened cheese.</title>
        <authorList>
            <consortium name="US DOE Joint Genome Institute (JGI-PGF)"/>
            <person name="Walter F."/>
            <person name="Albersmeier A."/>
            <person name="Kalinowski J."/>
            <person name="Ruckert C."/>
        </authorList>
    </citation>
    <scope>NUCLEOTIDE SEQUENCE</scope>
    <source>
        <strain evidence="6">CGMCC 1.16548</strain>
    </source>
</reference>
<dbReference type="GO" id="GO:0046872">
    <property type="term" value="F:metal ion binding"/>
    <property type="evidence" value="ECO:0007669"/>
    <property type="project" value="UniProtKB-KW"/>
</dbReference>
<comment type="caution">
    <text evidence="6">The sequence shown here is derived from an EMBL/GenBank/DDBJ whole genome shotgun (WGS) entry which is preliminary data.</text>
</comment>
<dbReference type="PIRSF" id="PIRSF004846">
    <property type="entry name" value="ModA"/>
    <property type="match status" value="1"/>
</dbReference>
<keyword evidence="2 4" id="KW-0479">Metal-binding</keyword>
<dbReference type="AlphaFoldDB" id="A0A8J3M170"/>
<evidence type="ECO:0000313" key="7">
    <source>
        <dbReference type="Proteomes" id="UP000617531"/>
    </source>
</evidence>
<evidence type="ECO:0000256" key="5">
    <source>
        <dbReference type="SAM" id="SignalP"/>
    </source>
</evidence>
<evidence type="ECO:0000256" key="4">
    <source>
        <dbReference type="PIRSR" id="PIRSR004846-1"/>
    </source>
</evidence>
<gene>
    <name evidence="6" type="ORF">GCM10011600_16800</name>
</gene>
<evidence type="ECO:0000313" key="6">
    <source>
        <dbReference type="EMBL" id="GHF16323.1"/>
    </source>
</evidence>